<evidence type="ECO:0000259" key="2">
    <source>
        <dbReference type="PROSITE" id="PS50158"/>
    </source>
</evidence>
<dbReference type="InterPro" id="IPR001878">
    <property type="entry name" value="Znf_CCHC"/>
</dbReference>
<evidence type="ECO:0000256" key="1">
    <source>
        <dbReference type="PROSITE-ProRule" id="PRU00047"/>
    </source>
</evidence>
<reference evidence="3" key="1">
    <citation type="journal article" date="2023" name="Mol. Biol. Evol.">
        <title>Third-Generation Sequencing Reveals the Adaptive Role of the Epigenome in Three Deep-Sea Polychaetes.</title>
        <authorList>
            <person name="Perez M."/>
            <person name="Aroh O."/>
            <person name="Sun Y."/>
            <person name="Lan Y."/>
            <person name="Juniper S.K."/>
            <person name="Young C.R."/>
            <person name="Angers B."/>
            <person name="Qian P.Y."/>
        </authorList>
    </citation>
    <scope>NUCLEOTIDE SEQUENCE</scope>
    <source>
        <strain evidence="3">P08H-3</strain>
    </source>
</reference>
<dbReference type="GO" id="GO:0008270">
    <property type="term" value="F:zinc ion binding"/>
    <property type="evidence" value="ECO:0007669"/>
    <property type="project" value="UniProtKB-KW"/>
</dbReference>
<dbReference type="SUPFAM" id="SSF57756">
    <property type="entry name" value="Retrovirus zinc finger-like domains"/>
    <property type="match status" value="1"/>
</dbReference>
<dbReference type="EMBL" id="JAODUP010000119">
    <property type="protein sequence ID" value="KAK2161281.1"/>
    <property type="molecule type" value="Genomic_DNA"/>
</dbReference>
<name>A0AAD9JY09_9ANNE</name>
<proteinExistence type="predicted"/>
<keyword evidence="1" id="KW-0863">Zinc-finger</keyword>
<dbReference type="PROSITE" id="PS50158">
    <property type="entry name" value="ZF_CCHC"/>
    <property type="match status" value="1"/>
</dbReference>
<keyword evidence="1" id="KW-0862">Zinc</keyword>
<keyword evidence="1" id="KW-0479">Metal-binding</keyword>
<dbReference type="Gene3D" id="3.30.70.270">
    <property type="match status" value="2"/>
</dbReference>
<gene>
    <name evidence="3" type="ORF">LSH36_119g06034</name>
</gene>
<feature type="domain" description="CCHC-type" evidence="2">
    <location>
        <begin position="149"/>
        <end position="164"/>
    </location>
</feature>
<dbReference type="InterPro" id="IPR050951">
    <property type="entry name" value="Retrovirus_Pol_polyprotein"/>
</dbReference>
<sequence>MNRNRKPSESVSQYALAIRELCGDCEYSAAIQSEILCDVFVKGLNLPSVQTKLLLKDNTLTFDNAYKQAVAEELAAKCSIEFNASSSGENGTATTNQVDNVNRVQTLGRNKYSPNKGTVSSGNAINSKKSCYRCGQNHYEQKCEYINEKCHWCNKTGHIARMCRAKQKSRHKSVAHVSDGDEPDNDETLLGVYSAYADLNDISGCKGFNVKDTLDSEIVPMQLDAGAAVSIIPEGTYRSVLSKYPLQASNVTLMRRDSNCLERLHSSDIRKTTVHAANRGGMCLIGKYAHFFQSDGSTIQGHIATWKMKPEQNAVYQKAHPVSYALRELLDKEIYRLESSGVLYRIDNSDNSPTRLDKHNVRLNKKQCQFLKSEVTYLGHTVSANGIQPIQNKVEAIRKAPPPTNLMELQSFLGAVQYYGKFVQDLSTVLHPLHDRLKAGVE</sequence>
<protein>
    <recommendedName>
        <fullName evidence="2">CCHC-type domain-containing protein</fullName>
    </recommendedName>
</protein>
<dbReference type="Proteomes" id="UP001208570">
    <property type="component" value="Unassembled WGS sequence"/>
</dbReference>
<dbReference type="PANTHER" id="PTHR37984">
    <property type="entry name" value="PROTEIN CBG26694"/>
    <property type="match status" value="1"/>
</dbReference>
<evidence type="ECO:0000313" key="4">
    <source>
        <dbReference type="Proteomes" id="UP001208570"/>
    </source>
</evidence>
<dbReference type="GO" id="GO:0003676">
    <property type="term" value="F:nucleic acid binding"/>
    <property type="evidence" value="ECO:0007669"/>
    <property type="project" value="InterPro"/>
</dbReference>
<accession>A0AAD9JY09</accession>
<comment type="caution">
    <text evidence="3">The sequence shown here is derived from an EMBL/GenBank/DDBJ whole genome shotgun (WGS) entry which is preliminary data.</text>
</comment>
<dbReference type="AlphaFoldDB" id="A0AAD9JY09"/>
<dbReference type="Gene3D" id="4.10.60.10">
    <property type="entry name" value="Zinc finger, CCHC-type"/>
    <property type="match status" value="1"/>
</dbReference>
<dbReference type="PANTHER" id="PTHR37984:SF5">
    <property type="entry name" value="PROTEIN NYNRIN-LIKE"/>
    <property type="match status" value="1"/>
</dbReference>
<organism evidence="3 4">
    <name type="scientific">Paralvinella palmiformis</name>
    <dbReference type="NCBI Taxonomy" id="53620"/>
    <lineage>
        <taxon>Eukaryota</taxon>
        <taxon>Metazoa</taxon>
        <taxon>Spiralia</taxon>
        <taxon>Lophotrochozoa</taxon>
        <taxon>Annelida</taxon>
        <taxon>Polychaeta</taxon>
        <taxon>Sedentaria</taxon>
        <taxon>Canalipalpata</taxon>
        <taxon>Terebellida</taxon>
        <taxon>Terebelliformia</taxon>
        <taxon>Alvinellidae</taxon>
        <taxon>Paralvinella</taxon>
    </lineage>
</organism>
<dbReference type="InterPro" id="IPR043502">
    <property type="entry name" value="DNA/RNA_pol_sf"/>
</dbReference>
<dbReference type="InterPro" id="IPR043128">
    <property type="entry name" value="Rev_trsase/Diguanyl_cyclase"/>
</dbReference>
<dbReference type="InterPro" id="IPR036875">
    <property type="entry name" value="Znf_CCHC_sf"/>
</dbReference>
<keyword evidence="4" id="KW-1185">Reference proteome</keyword>
<evidence type="ECO:0000313" key="3">
    <source>
        <dbReference type="EMBL" id="KAK2161281.1"/>
    </source>
</evidence>
<dbReference type="SUPFAM" id="SSF56672">
    <property type="entry name" value="DNA/RNA polymerases"/>
    <property type="match status" value="1"/>
</dbReference>